<dbReference type="PIRSF" id="PIRSF002741">
    <property type="entry name" value="MppA"/>
    <property type="match status" value="1"/>
</dbReference>
<dbReference type="InterPro" id="IPR039424">
    <property type="entry name" value="SBP_5"/>
</dbReference>
<feature type="chain" id="PRO_5045050199" evidence="2">
    <location>
        <begin position="21"/>
        <end position="521"/>
    </location>
</feature>
<proteinExistence type="predicted"/>
<dbReference type="Gene3D" id="3.40.190.10">
    <property type="entry name" value="Periplasmic binding protein-like II"/>
    <property type="match status" value="1"/>
</dbReference>
<keyword evidence="1 2" id="KW-0732">Signal</keyword>
<dbReference type="PANTHER" id="PTHR30290">
    <property type="entry name" value="PERIPLASMIC BINDING COMPONENT OF ABC TRANSPORTER"/>
    <property type="match status" value="1"/>
</dbReference>
<name>A0ABS2PBN5_9BACL</name>
<dbReference type="InterPro" id="IPR030678">
    <property type="entry name" value="Peptide/Ni-bd"/>
</dbReference>
<feature type="signal peptide" evidence="2">
    <location>
        <begin position="1"/>
        <end position="20"/>
    </location>
</feature>
<evidence type="ECO:0000259" key="3">
    <source>
        <dbReference type="Pfam" id="PF00496"/>
    </source>
</evidence>
<evidence type="ECO:0000256" key="2">
    <source>
        <dbReference type="SAM" id="SignalP"/>
    </source>
</evidence>
<dbReference type="InterPro" id="IPR000914">
    <property type="entry name" value="SBP_5_dom"/>
</dbReference>
<accession>A0ABS2PBN5</accession>
<dbReference type="SUPFAM" id="SSF53850">
    <property type="entry name" value="Periplasmic binding protein-like II"/>
    <property type="match status" value="1"/>
</dbReference>
<comment type="caution">
    <text evidence="4">The sequence shown here is derived from an EMBL/GenBank/DDBJ whole genome shotgun (WGS) entry which is preliminary data.</text>
</comment>
<keyword evidence="5" id="KW-1185">Reference proteome</keyword>
<protein>
    <submittedName>
        <fullName evidence="4">Peptide/nickel transport system substrate-binding protein</fullName>
    </submittedName>
</protein>
<dbReference type="CDD" id="cd08502">
    <property type="entry name" value="PBP2_NikA_DppA_OppA_like_16"/>
    <property type="match status" value="1"/>
</dbReference>
<dbReference type="Proteomes" id="UP000741863">
    <property type="component" value="Unassembled WGS sequence"/>
</dbReference>
<dbReference type="PROSITE" id="PS51257">
    <property type="entry name" value="PROKAR_LIPOPROTEIN"/>
    <property type="match status" value="1"/>
</dbReference>
<dbReference type="RefSeq" id="WP_204697259.1">
    <property type="nucleotide sequence ID" value="NZ_JAFBEC010000005.1"/>
</dbReference>
<feature type="domain" description="Solute-binding protein family 5" evidence="3">
    <location>
        <begin position="85"/>
        <end position="442"/>
    </location>
</feature>
<gene>
    <name evidence="4" type="ORF">JOD17_001917</name>
</gene>
<dbReference type="Gene3D" id="3.10.105.10">
    <property type="entry name" value="Dipeptide-binding Protein, Domain 3"/>
    <property type="match status" value="1"/>
</dbReference>
<sequence length="521" mass="59237">MLKSKWVWSLALMSVPMVLASCSNETESEDASSAEGAEEVVGGTFNYGYGTQPEVLDPHFTTAGATRDLVRPMYESLVTLNSNYEVVPMLAESYDVSEDGKTITFNLREGVLFHDGEEMQAEDVVASMERWHEIANVLPESAYEVVDPYTVELHLEERNNSALHLIADISQLAGIMPEEIASNAPITGITEYVGTGPYQFEVWHQDQHVQLVRFEEYTGVEDEADGMAGQKNAYVDEIFFHFVPDSQTKVAGLQTGEYDLISYVPYDTYEMLENDDSLIVHTMPSGMEFLVFNKKEGIFSDTKARQAFNMAIDKEPVMKAAFNYEEFYSMEPALMIPDQADWHTRAGEEHFNEYDPDRALELLDEAGYDGEEIVILTTRDYDHHYSVSVVVHQQLQELGLNATLNVVDWATLLSLREDPSEFDIFVTASFIYAVPHQYPFFNSDWPGWTEHENYDMYFNQIDQAESQEEALEILAELQQFMYEDMPVMNVGHYSTIDATNDRVEGYEQLSGPILWNVQLAD</sequence>
<reference evidence="4 5" key="1">
    <citation type="submission" date="2021-01" db="EMBL/GenBank/DDBJ databases">
        <title>Genomic Encyclopedia of Type Strains, Phase IV (KMG-IV): sequencing the most valuable type-strain genomes for metagenomic binning, comparative biology and taxonomic classification.</title>
        <authorList>
            <person name="Goeker M."/>
        </authorList>
    </citation>
    <scope>NUCLEOTIDE SEQUENCE [LARGE SCALE GENOMIC DNA]</scope>
    <source>
        <strain evidence="4 5">DSM 25540</strain>
    </source>
</reference>
<dbReference type="PANTHER" id="PTHR30290:SF38">
    <property type="entry name" value="D,D-DIPEPTIDE-BINDING PERIPLASMIC PROTEIN DDPA-RELATED"/>
    <property type="match status" value="1"/>
</dbReference>
<dbReference type="EMBL" id="JAFBEC010000005">
    <property type="protein sequence ID" value="MBM7632823.1"/>
    <property type="molecule type" value="Genomic_DNA"/>
</dbReference>
<evidence type="ECO:0000313" key="4">
    <source>
        <dbReference type="EMBL" id="MBM7632823.1"/>
    </source>
</evidence>
<evidence type="ECO:0000256" key="1">
    <source>
        <dbReference type="ARBA" id="ARBA00022729"/>
    </source>
</evidence>
<evidence type="ECO:0000313" key="5">
    <source>
        <dbReference type="Proteomes" id="UP000741863"/>
    </source>
</evidence>
<organism evidence="4 5">
    <name type="scientific">Geomicrobium sediminis</name>
    <dbReference type="NCBI Taxonomy" id="1347788"/>
    <lineage>
        <taxon>Bacteria</taxon>
        <taxon>Bacillati</taxon>
        <taxon>Bacillota</taxon>
        <taxon>Bacilli</taxon>
        <taxon>Bacillales</taxon>
        <taxon>Geomicrobium</taxon>
    </lineage>
</organism>
<dbReference type="Pfam" id="PF00496">
    <property type="entry name" value="SBP_bac_5"/>
    <property type="match status" value="1"/>
</dbReference>